<accession>A0A0H5QG76</accession>
<protein>
    <recommendedName>
        <fullName evidence="3">Serine hydrolase</fullName>
    </recommendedName>
</protein>
<proteinExistence type="predicted"/>
<dbReference type="AlphaFoldDB" id="A0A0H5QG76"/>
<dbReference type="Proteomes" id="UP000182715">
    <property type="component" value="Unassembled WGS sequence"/>
</dbReference>
<dbReference type="Gene3D" id="3.40.50.1820">
    <property type="entry name" value="alpha/beta hydrolase"/>
    <property type="match status" value="1"/>
</dbReference>
<dbReference type="InterPro" id="IPR029058">
    <property type="entry name" value="AB_hydrolase_fold"/>
</dbReference>
<sequence>MQGFELEDLTLWLIRDAGEDQMWIDRWAISYPVVQMSEASAGQSIGEWQAGLRTAFERIRGKYVAVVAHGAGAAAFLAWLYQADILTRKKIANIILVPQRPDIFPDDAEHTFQRVRCPCRAALVVSEHGDVPRDWAQKQADTWNARLLVSPHSGSLNGMLGGWQWGMKLMQEMLLA</sequence>
<evidence type="ECO:0000313" key="1">
    <source>
        <dbReference type="EMBL" id="CRZ00275.1"/>
    </source>
</evidence>
<dbReference type="InterPro" id="IPR010662">
    <property type="entry name" value="RBBP9/YdeN"/>
</dbReference>
<evidence type="ECO:0000313" key="2">
    <source>
        <dbReference type="Proteomes" id="UP000182715"/>
    </source>
</evidence>
<dbReference type="EMBL" id="CVTF01000126">
    <property type="protein sequence ID" value="CRZ00275.1"/>
    <property type="molecule type" value="Genomic_DNA"/>
</dbReference>
<reference evidence="1 2" key="1">
    <citation type="submission" date="2014-11" db="EMBL/GenBank/DDBJ databases">
        <authorList>
            <person name="Diene M.Seydina."/>
        </authorList>
    </citation>
    <scope>NUCLEOTIDE SEQUENCE [LARGE SCALE GENOMIC DNA]</scope>
    <source>
        <strain evidence="1 2">Neisseria meningitidis CHUV</strain>
    </source>
</reference>
<dbReference type="OMA" id="HGWAQRQ"/>
<evidence type="ECO:0008006" key="3">
    <source>
        <dbReference type="Google" id="ProtNLM"/>
    </source>
</evidence>
<name>A0A0H5QG76_NEIMI</name>
<dbReference type="Pfam" id="PF06821">
    <property type="entry name" value="Ser_hydrolase"/>
    <property type="match status" value="1"/>
</dbReference>
<organism evidence="1 2">
    <name type="scientific">Neisseria meningitidis serogroup B</name>
    <dbReference type="NCBI Taxonomy" id="491"/>
    <lineage>
        <taxon>Bacteria</taxon>
        <taxon>Pseudomonadati</taxon>
        <taxon>Pseudomonadota</taxon>
        <taxon>Betaproteobacteria</taxon>
        <taxon>Neisseriales</taxon>
        <taxon>Neisseriaceae</taxon>
        <taxon>Neisseria</taxon>
    </lineage>
</organism>
<dbReference type="GO" id="GO:0016787">
    <property type="term" value="F:hydrolase activity"/>
    <property type="evidence" value="ECO:0007669"/>
    <property type="project" value="InterPro"/>
</dbReference>